<feature type="non-terminal residue" evidence="1">
    <location>
        <position position="72"/>
    </location>
</feature>
<name>A0A9N9NHU7_9GLOM</name>
<gene>
    <name evidence="1" type="ORF">DERYTH_LOCUS15338</name>
</gene>
<proteinExistence type="predicted"/>
<dbReference type="EMBL" id="CAJVPY010012341">
    <property type="protein sequence ID" value="CAG8733460.1"/>
    <property type="molecule type" value="Genomic_DNA"/>
</dbReference>
<protein>
    <submittedName>
        <fullName evidence="1">8767_t:CDS:1</fullName>
    </submittedName>
</protein>
<dbReference type="AlphaFoldDB" id="A0A9N9NHU7"/>
<reference evidence="1" key="1">
    <citation type="submission" date="2021-06" db="EMBL/GenBank/DDBJ databases">
        <authorList>
            <person name="Kallberg Y."/>
            <person name="Tangrot J."/>
            <person name="Rosling A."/>
        </authorList>
    </citation>
    <scope>NUCLEOTIDE SEQUENCE</scope>
    <source>
        <strain evidence="1">MA453B</strain>
    </source>
</reference>
<dbReference type="Proteomes" id="UP000789405">
    <property type="component" value="Unassembled WGS sequence"/>
</dbReference>
<dbReference type="OrthoDB" id="2410064at2759"/>
<keyword evidence="2" id="KW-1185">Reference proteome</keyword>
<sequence length="72" mass="8287">YWNRDSDLWGDVQSWNVFYIKNVADCTPQSSHSALSSELDILLKNLPSNSKKYVRAKFYPISAVFWMGGEVL</sequence>
<evidence type="ECO:0000313" key="2">
    <source>
        <dbReference type="Proteomes" id="UP000789405"/>
    </source>
</evidence>
<accession>A0A9N9NHU7</accession>
<evidence type="ECO:0000313" key="1">
    <source>
        <dbReference type="EMBL" id="CAG8733460.1"/>
    </source>
</evidence>
<organism evidence="1 2">
    <name type="scientific">Dentiscutata erythropus</name>
    <dbReference type="NCBI Taxonomy" id="1348616"/>
    <lineage>
        <taxon>Eukaryota</taxon>
        <taxon>Fungi</taxon>
        <taxon>Fungi incertae sedis</taxon>
        <taxon>Mucoromycota</taxon>
        <taxon>Glomeromycotina</taxon>
        <taxon>Glomeromycetes</taxon>
        <taxon>Diversisporales</taxon>
        <taxon>Gigasporaceae</taxon>
        <taxon>Dentiscutata</taxon>
    </lineage>
</organism>
<comment type="caution">
    <text evidence="1">The sequence shown here is derived from an EMBL/GenBank/DDBJ whole genome shotgun (WGS) entry which is preliminary data.</text>
</comment>